<dbReference type="SMART" id="SM00382">
    <property type="entry name" value="AAA"/>
    <property type="match status" value="1"/>
</dbReference>
<proteinExistence type="inferred from homology"/>
<accession>F7YXN5</accession>
<evidence type="ECO:0000256" key="3">
    <source>
        <dbReference type="ARBA" id="ARBA00022741"/>
    </source>
</evidence>
<keyword evidence="4" id="KW-0067">ATP-binding</keyword>
<dbReference type="InterPro" id="IPR050763">
    <property type="entry name" value="ABC_transporter_ATP-binding"/>
</dbReference>
<dbReference type="KEGG" id="tta:Theth_0591"/>
<dbReference type="InterPro" id="IPR027417">
    <property type="entry name" value="P-loop_NTPase"/>
</dbReference>
<dbReference type="PANTHER" id="PTHR42711">
    <property type="entry name" value="ABC TRANSPORTER ATP-BINDING PROTEIN"/>
    <property type="match status" value="1"/>
</dbReference>
<dbReference type="GO" id="GO:0016887">
    <property type="term" value="F:ATP hydrolysis activity"/>
    <property type="evidence" value="ECO:0007669"/>
    <property type="project" value="InterPro"/>
</dbReference>
<dbReference type="eggNOG" id="COG1131">
    <property type="taxonomic scope" value="Bacteria"/>
</dbReference>
<dbReference type="Proteomes" id="UP000006804">
    <property type="component" value="Chromosome"/>
</dbReference>
<evidence type="ECO:0000256" key="4">
    <source>
        <dbReference type="ARBA" id="ARBA00022840"/>
    </source>
</evidence>
<keyword evidence="7" id="KW-1185">Reference proteome</keyword>
<evidence type="ECO:0000313" key="7">
    <source>
        <dbReference type="Proteomes" id="UP000006804"/>
    </source>
</evidence>
<name>F7YXN5_9THEM</name>
<keyword evidence="2" id="KW-0813">Transport</keyword>
<keyword evidence="3" id="KW-0547">Nucleotide-binding</keyword>
<dbReference type="PANTHER" id="PTHR42711:SF5">
    <property type="entry name" value="ABC TRANSPORTER ATP-BINDING PROTEIN NATA"/>
    <property type="match status" value="1"/>
</dbReference>
<dbReference type="GO" id="GO:0005524">
    <property type="term" value="F:ATP binding"/>
    <property type="evidence" value="ECO:0007669"/>
    <property type="project" value="UniProtKB-KW"/>
</dbReference>
<dbReference type="SUPFAM" id="SSF52540">
    <property type="entry name" value="P-loop containing nucleoside triphosphate hydrolases"/>
    <property type="match status" value="1"/>
</dbReference>
<evidence type="ECO:0000256" key="2">
    <source>
        <dbReference type="ARBA" id="ARBA00022448"/>
    </source>
</evidence>
<dbReference type="STRING" id="688269.Theth_0591"/>
<dbReference type="InterPro" id="IPR003439">
    <property type="entry name" value="ABC_transporter-like_ATP-bd"/>
</dbReference>
<dbReference type="AlphaFoldDB" id="F7YXN5"/>
<comment type="similarity">
    <text evidence="1">Belongs to the ABC transporter superfamily.</text>
</comment>
<dbReference type="HOGENOM" id="CLU_000604_1_2_0"/>
<evidence type="ECO:0000313" key="6">
    <source>
        <dbReference type="EMBL" id="AEH50679.1"/>
    </source>
</evidence>
<reference evidence="6 7" key="1">
    <citation type="submission" date="2010-11" db="EMBL/GenBank/DDBJ databases">
        <title>The complete genome of Thermotoga thermarum DSM 5069.</title>
        <authorList>
            <consortium name="US DOE Joint Genome Institute (JGI-PGF)"/>
            <person name="Lucas S."/>
            <person name="Copeland A."/>
            <person name="Lapidus A."/>
            <person name="Bruce D."/>
            <person name="Goodwin L."/>
            <person name="Pitluck S."/>
            <person name="Kyrpides N."/>
            <person name="Mavromatis K."/>
            <person name="Ivanova N."/>
            <person name="Zeytun A."/>
            <person name="Brettin T."/>
            <person name="Detter J.C."/>
            <person name="Tapia R."/>
            <person name="Han C."/>
            <person name="Land M."/>
            <person name="Hauser L."/>
            <person name="Markowitz V."/>
            <person name="Cheng J.-F."/>
            <person name="Hugenholtz P."/>
            <person name="Woyke T."/>
            <person name="Wu D."/>
            <person name="Spring S."/>
            <person name="Schroeder M."/>
            <person name="Brambilla E."/>
            <person name="Klenk H.-P."/>
            <person name="Eisen J.A."/>
        </authorList>
    </citation>
    <scope>NUCLEOTIDE SEQUENCE [LARGE SCALE GENOMIC DNA]</scope>
    <source>
        <strain evidence="6 7">DSM 5069</strain>
    </source>
</reference>
<feature type="domain" description="ABC transporter" evidence="5">
    <location>
        <begin position="4"/>
        <end position="240"/>
    </location>
</feature>
<dbReference type="PATRIC" id="fig|688269.3.peg.613"/>
<protein>
    <submittedName>
        <fullName evidence="6">ABC transporter related protein</fullName>
    </submittedName>
</protein>
<dbReference type="EMBL" id="CP002351">
    <property type="protein sequence ID" value="AEH50679.1"/>
    <property type="molecule type" value="Genomic_DNA"/>
</dbReference>
<dbReference type="Pfam" id="PF00005">
    <property type="entry name" value="ABC_tran"/>
    <property type="match status" value="1"/>
</dbReference>
<dbReference type="Gene3D" id="3.40.50.300">
    <property type="entry name" value="P-loop containing nucleotide triphosphate hydrolases"/>
    <property type="match status" value="1"/>
</dbReference>
<evidence type="ECO:0000256" key="1">
    <source>
        <dbReference type="ARBA" id="ARBA00005417"/>
    </source>
</evidence>
<dbReference type="PROSITE" id="PS50893">
    <property type="entry name" value="ABC_TRANSPORTER_2"/>
    <property type="match status" value="1"/>
</dbReference>
<evidence type="ECO:0000259" key="5">
    <source>
        <dbReference type="PROSITE" id="PS50893"/>
    </source>
</evidence>
<sequence length="261" mass="29342">MLAIKALNVTKVFRREKNDLIYAVNNVSFEVEEGEIFGILGPNGSGKSTLIRLISTLLIPDSGTIEVFGKDVVKEAHEVRKYIHRVSAEAGLFKKLSAYENLLFSAGIYGLSKKEAYEKINEIASLIGLDKKRLNDPIEQFSRGMQQKVSIARAFLTQPKLLLLDEPTTGLDPRAKLEVHALIRKANKQGSTILLSTHDMNEAYELCDRVMIIFNGRIVVIGDPKELVRNMREKYQDATLETVFLEYTGYDFSEVDVEEVG</sequence>
<organism evidence="6 7">
    <name type="scientific">Pseudothermotoga thermarum DSM 5069</name>
    <dbReference type="NCBI Taxonomy" id="688269"/>
    <lineage>
        <taxon>Bacteria</taxon>
        <taxon>Thermotogati</taxon>
        <taxon>Thermotogota</taxon>
        <taxon>Thermotogae</taxon>
        <taxon>Thermotogales</taxon>
        <taxon>Thermotogaceae</taxon>
        <taxon>Pseudothermotoga</taxon>
    </lineage>
</organism>
<dbReference type="InterPro" id="IPR003593">
    <property type="entry name" value="AAA+_ATPase"/>
</dbReference>
<gene>
    <name evidence="6" type="ORF">Theth_0591</name>
</gene>